<dbReference type="InterPro" id="IPR050597">
    <property type="entry name" value="Cytochrome_c_Oxidase_Subunit"/>
</dbReference>
<feature type="domain" description="Cytochrome c" evidence="11">
    <location>
        <begin position="21"/>
        <end position="101"/>
    </location>
</feature>
<evidence type="ECO:0000256" key="3">
    <source>
        <dbReference type="ARBA" id="ARBA00022617"/>
    </source>
</evidence>
<feature type="binding site" description="axial binding residue" evidence="9">
    <location>
        <position position="138"/>
    </location>
    <ligand>
        <name>heme c</name>
        <dbReference type="ChEBI" id="CHEBI:61717"/>
        <label>2</label>
    </ligand>
    <ligandPart>
        <name>Fe</name>
        <dbReference type="ChEBI" id="CHEBI:18248"/>
    </ligandPart>
</feature>
<feature type="binding site" description="axial binding residue" evidence="9">
    <location>
        <position position="38"/>
    </location>
    <ligand>
        <name>heme c</name>
        <dbReference type="ChEBI" id="CHEBI:61717"/>
        <label>1</label>
    </ligand>
    <ligandPart>
        <name>Fe</name>
        <dbReference type="ChEBI" id="CHEBI:18248"/>
    </ligandPart>
</feature>
<feature type="binding site" description="axial binding residue" evidence="9">
    <location>
        <position position="177"/>
    </location>
    <ligand>
        <name>heme c</name>
        <dbReference type="ChEBI" id="CHEBI:61717"/>
        <label>2</label>
    </ligand>
    <ligandPart>
        <name>Fe</name>
        <dbReference type="ChEBI" id="CHEBI:18248"/>
    </ligandPart>
</feature>
<keyword evidence="6" id="KW-0249">Electron transport</keyword>
<evidence type="ECO:0000256" key="4">
    <source>
        <dbReference type="ARBA" id="ARBA00022723"/>
    </source>
</evidence>
<dbReference type="GO" id="GO:0020037">
    <property type="term" value="F:heme binding"/>
    <property type="evidence" value="ECO:0007669"/>
    <property type="project" value="InterPro"/>
</dbReference>
<feature type="signal peptide" evidence="10">
    <location>
        <begin position="1"/>
        <end position="24"/>
    </location>
</feature>
<dbReference type="PIRSF" id="PIRSF000005">
    <property type="entry name" value="Cytochrome_c4"/>
    <property type="match status" value="1"/>
</dbReference>
<dbReference type="SUPFAM" id="SSF46626">
    <property type="entry name" value="Cytochrome c"/>
    <property type="match status" value="2"/>
</dbReference>
<dbReference type="InterPro" id="IPR036909">
    <property type="entry name" value="Cyt_c-like_dom_sf"/>
</dbReference>
<dbReference type="AlphaFoldDB" id="A0A1D9LJ18"/>
<dbReference type="Gene3D" id="1.10.760.10">
    <property type="entry name" value="Cytochrome c-like domain"/>
    <property type="match status" value="2"/>
</dbReference>
<dbReference type="STRING" id="1108595.BKX93_15030"/>
<feature type="domain" description="Cytochrome c" evidence="11">
    <location>
        <begin position="113"/>
        <end position="199"/>
    </location>
</feature>
<evidence type="ECO:0000313" key="12">
    <source>
        <dbReference type="EMBL" id="AOZ51184.1"/>
    </source>
</evidence>
<keyword evidence="2" id="KW-0813">Transport</keyword>
<feature type="binding site" description="covalent" evidence="8">
    <location>
        <position position="34"/>
    </location>
    <ligand>
        <name>heme c</name>
        <dbReference type="ChEBI" id="CHEBI:61717"/>
        <label>1</label>
    </ligand>
</feature>
<comment type="subcellular location">
    <subcellularLocation>
        <location evidence="1">Periplasm</location>
    </subcellularLocation>
</comment>
<gene>
    <name evidence="12" type="ORF">BKX93_15030</name>
</gene>
<dbReference type="GO" id="GO:0005506">
    <property type="term" value="F:iron ion binding"/>
    <property type="evidence" value="ECO:0007669"/>
    <property type="project" value="InterPro"/>
</dbReference>
<evidence type="ECO:0000256" key="7">
    <source>
        <dbReference type="ARBA" id="ARBA00023004"/>
    </source>
</evidence>
<dbReference type="Pfam" id="PF00034">
    <property type="entry name" value="Cytochrom_C"/>
    <property type="match status" value="2"/>
</dbReference>
<proteinExistence type="predicted"/>
<dbReference type="PANTHER" id="PTHR33751">
    <property type="entry name" value="CBB3-TYPE CYTOCHROME C OXIDASE SUBUNIT FIXP"/>
    <property type="match status" value="1"/>
</dbReference>
<evidence type="ECO:0000313" key="13">
    <source>
        <dbReference type="Proteomes" id="UP000178776"/>
    </source>
</evidence>
<keyword evidence="4 9" id="KW-0479">Metal-binding</keyword>
<keyword evidence="10" id="KW-0732">Signal</keyword>
<dbReference type="KEGG" id="cvc:BKX93_15030"/>
<feature type="chain" id="PRO_5009443299" description="Cytochrome c domain-containing protein" evidence="10">
    <location>
        <begin position="25"/>
        <end position="199"/>
    </location>
</feature>
<keyword evidence="3 8" id="KW-0349">Heme</keyword>
<protein>
    <recommendedName>
        <fullName evidence="11">Cytochrome c domain-containing protein</fullName>
    </recommendedName>
</protein>
<evidence type="ECO:0000256" key="5">
    <source>
        <dbReference type="ARBA" id="ARBA00022764"/>
    </source>
</evidence>
<evidence type="ECO:0000256" key="9">
    <source>
        <dbReference type="PIRSR" id="PIRSR000005-2"/>
    </source>
</evidence>
<keyword evidence="7 9" id="KW-0408">Iron</keyword>
<comment type="PTM">
    <text evidence="8">Binds 2 heme c groups covalently per subunit.</text>
</comment>
<dbReference type="PROSITE" id="PS51007">
    <property type="entry name" value="CYTC"/>
    <property type="match status" value="2"/>
</dbReference>
<reference evidence="12 13" key="1">
    <citation type="submission" date="2016-10" db="EMBL/GenBank/DDBJ databases">
        <title>Chromobacterium muskegensis sp. nov., an insecticidal bacterium isolated from Sphagnum bogs.</title>
        <authorList>
            <person name="Sparks M.E."/>
            <person name="Blackburn M.B."/>
            <person name="Gundersen-Rindal D.E."/>
            <person name="Mitchell A."/>
            <person name="Farrar R."/>
            <person name="Kuhar D."/>
        </authorList>
    </citation>
    <scope>NUCLEOTIDE SEQUENCE [LARGE SCALE GENOMIC DNA]</scope>
    <source>
        <strain evidence="12 13">21-1</strain>
    </source>
</reference>
<dbReference type="InterPro" id="IPR009056">
    <property type="entry name" value="Cyt_c-like_dom"/>
</dbReference>
<evidence type="ECO:0000256" key="1">
    <source>
        <dbReference type="ARBA" id="ARBA00004418"/>
    </source>
</evidence>
<dbReference type="EMBL" id="CP017707">
    <property type="protein sequence ID" value="AOZ51184.1"/>
    <property type="molecule type" value="Genomic_DNA"/>
</dbReference>
<evidence type="ECO:0000256" key="10">
    <source>
        <dbReference type="SAM" id="SignalP"/>
    </source>
</evidence>
<name>A0A1D9LJ18_9NEIS</name>
<evidence type="ECO:0000256" key="8">
    <source>
        <dbReference type="PIRSR" id="PIRSR000005-1"/>
    </source>
</evidence>
<dbReference type="GO" id="GO:0009055">
    <property type="term" value="F:electron transfer activity"/>
    <property type="evidence" value="ECO:0007669"/>
    <property type="project" value="InterPro"/>
</dbReference>
<feature type="binding site" description="covalent" evidence="8">
    <location>
        <position position="134"/>
    </location>
    <ligand>
        <name>heme c</name>
        <dbReference type="ChEBI" id="CHEBI:61717"/>
        <label>2</label>
    </ligand>
</feature>
<evidence type="ECO:0000256" key="6">
    <source>
        <dbReference type="ARBA" id="ARBA00022982"/>
    </source>
</evidence>
<feature type="binding site" description="covalent" evidence="8">
    <location>
        <position position="137"/>
    </location>
    <ligand>
        <name>heme c</name>
        <dbReference type="ChEBI" id="CHEBI:61717"/>
        <label>2</label>
    </ligand>
</feature>
<organism evidence="12 13">
    <name type="scientific">Chromobacterium vaccinii</name>
    <dbReference type="NCBI Taxonomy" id="1108595"/>
    <lineage>
        <taxon>Bacteria</taxon>
        <taxon>Pseudomonadati</taxon>
        <taxon>Pseudomonadota</taxon>
        <taxon>Betaproteobacteria</taxon>
        <taxon>Neisseriales</taxon>
        <taxon>Chromobacteriaceae</taxon>
        <taxon>Chromobacterium</taxon>
    </lineage>
</organism>
<dbReference type="InterPro" id="IPR024167">
    <property type="entry name" value="Cytochrome_c4-like"/>
</dbReference>
<dbReference type="PANTHER" id="PTHR33751:SF9">
    <property type="entry name" value="CYTOCHROME C4"/>
    <property type="match status" value="1"/>
</dbReference>
<dbReference type="GO" id="GO:0042597">
    <property type="term" value="C:periplasmic space"/>
    <property type="evidence" value="ECO:0007669"/>
    <property type="project" value="UniProtKB-SubCell"/>
</dbReference>
<sequence>MAMKRWILAALLGWGWLAGAPARAEPAQLARQLCVSCHGVDGKGPGGAPRLAGQQAAYIVQQLQAFRLHQRADGGAHQAALAVLKDEAALRQLADFFAARKPALGAARGVDAGLAAAGRKLYAEGNLAVGTPPCFSCHGERGEGGSAAPRLAGQLPDYLARRMRVSDAPQPDSAMEMQEILKTMSADDIKALLAYLATL</sequence>
<dbReference type="Proteomes" id="UP000178776">
    <property type="component" value="Chromosome"/>
</dbReference>
<keyword evidence="5" id="KW-0574">Periplasm</keyword>
<evidence type="ECO:0000256" key="2">
    <source>
        <dbReference type="ARBA" id="ARBA00022448"/>
    </source>
</evidence>
<accession>A0A1D9LJ18</accession>
<feature type="binding site" description="covalent" evidence="8">
    <location>
        <position position="37"/>
    </location>
    <ligand>
        <name>heme c</name>
        <dbReference type="ChEBI" id="CHEBI:61717"/>
        <label>1</label>
    </ligand>
</feature>
<evidence type="ECO:0000259" key="11">
    <source>
        <dbReference type="PROSITE" id="PS51007"/>
    </source>
</evidence>